<gene>
    <name evidence="1" type="ORF">FJY68_03785</name>
</gene>
<organism evidence="1 2">
    <name type="scientific">candidate division WOR-3 bacterium</name>
    <dbReference type="NCBI Taxonomy" id="2052148"/>
    <lineage>
        <taxon>Bacteria</taxon>
        <taxon>Bacteria division WOR-3</taxon>
    </lineage>
</organism>
<evidence type="ECO:0000313" key="1">
    <source>
        <dbReference type="EMBL" id="MBM3330957.1"/>
    </source>
</evidence>
<accession>A0A938BSV5</accession>
<dbReference type="EMBL" id="VGIR01000015">
    <property type="protein sequence ID" value="MBM3330957.1"/>
    <property type="molecule type" value="Genomic_DNA"/>
</dbReference>
<dbReference type="AlphaFoldDB" id="A0A938BSV5"/>
<proteinExistence type="predicted"/>
<reference evidence="1" key="1">
    <citation type="submission" date="2019-03" db="EMBL/GenBank/DDBJ databases">
        <title>Lake Tanganyika Metagenome-Assembled Genomes (MAGs).</title>
        <authorList>
            <person name="Tran P."/>
        </authorList>
    </citation>
    <scope>NUCLEOTIDE SEQUENCE</scope>
    <source>
        <strain evidence="1">K_DeepCast_150m_m2_040</strain>
    </source>
</reference>
<name>A0A938BSV5_UNCW3</name>
<sequence length="566" mass="61438">MLTLIAPLLAVSLGAGPVQFSGSASMYSEYGRVTGDSLVKPTPELRFNINPTLSLFGVPLGLNMLLSTQENPLRQQLDKFKLFLNPRKWLEAQTNLSGFAWSLKGLELGSCNPSWTPYTLSGTPVLGGAVELTPWHLYTAAAAGRTQRRVPVSDSTQGAYARMLYSGRFGFGKKEETHFYLTALYAGDDTASPAGNKQPNPNDTTDTYEVVRPQENYVLGAEFNLSLAKDAFRLESEVAVCEMTRDKRLPVEKGDWMPAWAASAVRPRISSSVDYAFKVKPSLKALDTRVYGKIEFVGPGFQSLGAPGLRNDNMAIGAGIERSFLDNAVSFSAEYTSEHDNLLTQAVKDGLGRAMRVLTLKSMTSRFTNWEASLGLAFPNLPYLQVSYSPYTQSSDSLDSMANVAATRILEGSVISASAGHSFQTGKVSHSPGASFSYNDARGPVSESADNSSWDASLNYGLGFEFPLSLSASCGYSTSEAVMDTTSDNRIYFDISPSYTLFEKWTNSLSLGGTFGGARRIDARFTSSFPIWKICDASVGVSDAAYSGDDGKYNDLRLTAQLSKSW</sequence>
<comment type="caution">
    <text evidence="1">The sequence shown here is derived from an EMBL/GenBank/DDBJ whole genome shotgun (WGS) entry which is preliminary data.</text>
</comment>
<dbReference type="Proteomes" id="UP000779900">
    <property type="component" value="Unassembled WGS sequence"/>
</dbReference>
<evidence type="ECO:0000313" key="2">
    <source>
        <dbReference type="Proteomes" id="UP000779900"/>
    </source>
</evidence>
<protein>
    <submittedName>
        <fullName evidence="1">Uncharacterized protein</fullName>
    </submittedName>
</protein>